<feature type="region of interest" description="Disordered" evidence="1">
    <location>
        <begin position="262"/>
        <end position="334"/>
    </location>
</feature>
<evidence type="ECO:0000313" key="3">
    <source>
        <dbReference type="Proteomes" id="UP000283509"/>
    </source>
</evidence>
<dbReference type="AlphaFoldDB" id="A0A3R7LTM0"/>
<dbReference type="EMBL" id="QCYY01003333">
    <property type="protein sequence ID" value="ROT64053.1"/>
    <property type="molecule type" value="Genomic_DNA"/>
</dbReference>
<dbReference type="Proteomes" id="UP000283509">
    <property type="component" value="Unassembled WGS sequence"/>
</dbReference>
<comment type="caution">
    <text evidence="2">The sequence shown here is derived from an EMBL/GenBank/DDBJ whole genome shotgun (WGS) entry which is preliminary data.</text>
</comment>
<name>A0A3R7LTM0_PENVA</name>
<gene>
    <name evidence="2" type="ORF">C7M84_018024</name>
</gene>
<organism evidence="2 3">
    <name type="scientific">Penaeus vannamei</name>
    <name type="common">Whiteleg shrimp</name>
    <name type="synonym">Litopenaeus vannamei</name>
    <dbReference type="NCBI Taxonomy" id="6689"/>
    <lineage>
        <taxon>Eukaryota</taxon>
        <taxon>Metazoa</taxon>
        <taxon>Ecdysozoa</taxon>
        <taxon>Arthropoda</taxon>
        <taxon>Crustacea</taxon>
        <taxon>Multicrustacea</taxon>
        <taxon>Malacostraca</taxon>
        <taxon>Eumalacostraca</taxon>
        <taxon>Eucarida</taxon>
        <taxon>Decapoda</taxon>
        <taxon>Dendrobranchiata</taxon>
        <taxon>Penaeoidea</taxon>
        <taxon>Penaeidae</taxon>
        <taxon>Penaeus</taxon>
    </lineage>
</organism>
<evidence type="ECO:0000256" key="1">
    <source>
        <dbReference type="SAM" id="MobiDB-lite"/>
    </source>
</evidence>
<keyword evidence="3" id="KW-1185">Reference proteome</keyword>
<feature type="compositionally biased region" description="Low complexity" evidence="1">
    <location>
        <begin position="317"/>
        <end position="328"/>
    </location>
</feature>
<feature type="compositionally biased region" description="Basic residues" evidence="1">
    <location>
        <begin position="292"/>
        <end position="313"/>
    </location>
</feature>
<evidence type="ECO:0000313" key="2">
    <source>
        <dbReference type="EMBL" id="ROT64053.1"/>
    </source>
</evidence>
<protein>
    <submittedName>
        <fullName evidence="2">Uncharacterized protein</fullName>
    </submittedName>
</protein>
<accession>A0A3R7LTM0</accession>
<reference evidence="2 3" key="2">
    <citation type="submission" date="2019-01" db="EMBL/GenBank/DDBJ databases">
        <title>The decoding of complex shrimp genome reveals the adaptation for benthos swimmer, frequently molting mechanism and breeding impact on genome.</title>
        <authorList>
            <person name="Sun Y."/>
            <person name="Gao Y."/>
            <person name="Yu Y."/>
        </authorList>
    </citation>
    <scope>NUCLEOTIDE SEQUENCE [LARGE SCALE GENOMIC DNA]</scope>
    <source>
        <tissue evidence="2">Muscle</tissue>
    </source>
</reference>
<proteinExistence type="predicted"/>
<sequence length="419" mass="46176">MQNPGPDDPPWLRKPTGLHQLEGIFAIGVPGKRTRRPSRSPDALGPFFAAVGCHATSLRRCPVSLALRWAQWMRLTPPPPSPLIVPLARGIGAGNLPAEYRFTRPGDCLAFLVAAALRLCFTSSSFLRFTSLRLLRFFNFTLFLYLHFIRLSPLCFTSFSASLVLFDSFPTASPSSFLRFMRLCTSPVPLAATTPPPLSVLALCSRFRKMAKVNSFSTPGRGLTAVLSCLKCVEIPMIKVHSKSHENYCSLPTTLGGSWEPQTWPCNPASSQPDGPAPGTSAPGSHTTSRFGRARSRGRGGSRTKTRLRQRLRRYSEASNETAASAEPSKVKAKCGGHCSEQRSEYFTMPSLPIDFLWLSRFVLFCGSRRRGPGTSRRRRSVPPNDSVESDVEMIYGHHAGGAEVNYVYEKFIAMLLCT</sequence>
<feature type="compositionally biased region" description="Polar residues" evidence="1">
    <location>
        <begin position="262"/>
        <end position="273"/>
    </location>
</feature>
<reference evidence="2 3" key="1">
    <citation type="submission" date="2018-04" db="EMBL/GenBank/DDBJ databases">
        <authorList>
            <person name="Zhang X."/>
            <person name="Yuan J."/>
            <person name="Li F."/>
            <person name="Xiang J."/>
        </authorList>
    </citation>
    <scope>NUCLEOTIDE SEQUENCE [LARGE SCALE GENOMIC DNA]</scope>
    <source>
        <tissue evidence="2">Muscle</tissue>
    </source>
</reference>